<keyword evidence="6" id="KW-0547">Nucleotide-binding</keyword>
<evidence type="ECO:0000256" key="1">
    <source>
        <dbReference type="ARBA" id="ARBA00004141"/>
    </source>
</evidence>
<dbReference type="SUPFAM" id="SSF90123">
    <property type="entry name" value="ABC transporter transmembrane region"/>
    <property type="match status" value="2"/>
</dbReference>
<dbReference type="CDD" id="cd18578">
    <property type="entry name" value="ABC_6TM_Pgp_ABCB1_D2_like"/>
    <property type="match status" value="1"/>
</dbReference>
<dbReference type="Proteomes" id="UP001302745">
    <property type="component" value="Unassembled WGS sequence"/>
</dbReference>
<dbReference type="InterPro" id="IPR027417">
    <property type="entry name" value="P-loop_NTPase"/>
</dbReference>
<dbReference type="SUPFAM" id="SSF52540">
    <property type="entry name" value="P-loop containing nucleoside triphosphate hydrolases"/>
    <property type="match status" value="2"/>
</dbReference>
<dbReference type="EMBL" id="MU857048">
    <property type="protein sequence ID" value="KAK4150830.1"/>
    <property type="molecule type" value="Genomic_DNA"/>
</dbReference>
<comment type="caution">
    <text evidence="14">The sequence shown here is derived from an EMBL/GenBank/DDBJ whole genome shotgun (WGS) entry which is preliminary data.</text>
</comment>
<keyword evidence="4 11" id="KW-0812">Transmembrane</keyword>
<keyword evidence="15" id="KW-1185">Reference proteome</keyword>
<dbReference type="GO" id="GO:0090374">
    <property type="term" value="P:oligopeptide export from mitochondrion"/>
    <property type="evidence" value="ECO:0007669"/>
    <property type="project" value="TreeGrafter"/>
</dbReference>
<dbReference type="Gene3D" id="3.40.630.30">
    <property type="match status" value="1"/>
</dbReference>
<feature type="transmembrane region" description="Helical" evidence="11">
    <location>
        <begin position="1228"/>
        <end position="1255"/>
    </location>
</feature>
<dbReference type="InterPro" id="IPR019432">
    <property type="entry name" value="Acyltransferase_MbtK/IucB-like"/>
</dbReference>
<dbReference type="SUPFAM" id="SSF55729">
    <property type="entry name" value="Acyl-CoA N-acyltransferases (Nat)"/>
    <property type="match status" value="1"/>
</dbReference>
<dbReference type="GO" id="GO:0005743">
    <property type="term" value="C:mitochondrial inner membrane"/>
    <property type="evidence" value="ECO:0007669"/>
    <property type="project" value="TreeGrafter"/>
</dbReference>
<dbReference type="InterPro" id="IPR039421">
    <property type="entry name" value="Type_1_exporter"/>
</dbReference>
<evidence type="ECO:0000256" key="7">
    <source>
        <dbReference type="ARBA" id="ARBA00022840"/>
    </source>
</evidence>
<dbReference type="Gene3D" id="1.20.1560.10">
    <property type="entry name" value="ABC transporter type 1, transmembrane domain"/>
    <property type="match status" value="2"/>
</dbReference>
<feature type="domain" description="ABC transporter" evidence="12">
    <location>
        <begin position="1540"/>
        <end position="1779"/>
    </location>
</feature>
<sequence length="1784" mass="193523">MAPSIPAPNYPPVKLPHPFLTAYRVHTVAETTPAKRVLTLDDRQPTNGRPLPEPLHLDSFWWLDLTIPTQDECPPISDNSPWARSRRSPSTVFSWRGDSAPALGPVWNAIHAIYLAHPTPEYFRVTLAGEGKDVLRDGLLATGLAVEHPKPRRDGRIAPPETRTTAARGEGELLILRSSFWQGAASPMGPRPIWVVGDGTDSHLQKPLADFPLMPENFHITNKFPEREPVFTRHPVRRPKPRPGSIAYSRYIPELDAHFSLETVDWQDQTHLELFNAWQNDPRVAAGWNETGTLEQHREYLRKLHFDPHVLCLFGRFDESRFAYFELYWAKEDHFGAHYDAGNYDRGRHSLVGDASFRGPQRVNAWYASCIHYCFLDEPRTANVVGEPKATGSVILSYENSQGLVIGKYVDLGHKRSVLSICAREKWFQMCPLFWDGREKPLESADRAATAMKFVNTFTGYARMLLAANPSRADLCMLAAAILSAIASGVPFPLIGIFFGQLLNDFNEVSCVVDESGPAADAAASDASYQQSANDKIVMIVYLAIAQFVTIYAHLVCWSLYGSRLAQRLRERYLETLLRQEPSYFDGLPPGEVASRLSADIQTIRSGTSEKVGICLSSVSFFVTAYIVAFIKNAELAAMLISLLPAYLLMSFVGSHYIEKYSGLVADHAAAAASIASEALSNVVVVQAFGANTRLEGKFSEALSSSKREGLKKATAVGIQSGVLYFVAYGANGLAFWQGSQRIADAAAAGTGGATVGDTFTVIFILIEATLLLSQVAPFAHLFVAAVASFRKLREEMERESQIDGTAASGVQLPKQPDDSLGFQIEGVSFTYPSRPEIPVLDEVDIRIPASKHTAIVGLSGSGKSTIAGLVTRLYDPTGGRILFGGHDLRDVNVRDLRSFVSLVQQEPSLLDRSLLENIAHGLINSGNPAHAHLKPILLGSDLADLASRVRQGKDLTAMAEQAGPEVVEIVTLAQNAAKLADADGFITRLQHGYGTVVGSSGRLISGGQKQRVALARALVKDPAVLVLDEATAALDSRSEERIQRAIAGISHGRTMLTIAHRLSTITGADNIIVMHKGKVVEEGDHATLMAADGTYAEMVKLQTVGWRKDGTAAPNADGISSGHSVASRSDPGDGETEKKDQSSISETPVPDFAEGGDEEPETPSKSLWALVRGYAPAVRPHLLIIALALIASIIVGGAFSGEAVIFGNTVESLNVCRSPDSIRASGSFFGLMFFVLAIIEFFANAVSWTGFGWVTERIVYSVRVLSFRSLFEQDMQWHQSRGRTPAVLLSYITRDGNALAGLSGSVIGMLFSITANLLAAIVLTHIVAWRIALVCLALVPLLLGAGLLELRVLGQFEARHESAYTRSVDIGTEAVASIKTVAALSLEQETLATYRRALRAPRRDTLKVTVQASLCQALTYFLGNCVNALAYWWGAKQIIAGNVSTAQFLIVVFSLLVSALLWSQMFALAPELSSARAAMARILGLIEIGSDGMQGNVRDRTFASAAASEPASEPALEEKCLEASRGSRSSDSHAQAASVQFRQVHFSYPARPDAQVLRGLTLDMRPGTFCALVGPSGAGKSTIISLVERLYTPQSGAILIDGVDVTKSRDTAFRDKIALVPQESMLFEGSIAFNIGLGACPGREATRAEIEEACKLANIHDVIEALPEGYETLCGPSGARFSGGQKQRLSIARALVRKPKLLILDEPTSALDAESERLLQDGLEKAAKGITVIAIAHRLRTIQKADRIFWIEDGQCVDSGTHEELFEKSAGYRANVMHQTVAE</sequence>
<evidence type="ECO:0000256" key="6">
    <source>
        <dbReference type="ARBA" id="ARBA00022741"/>
    </source>
</evidence>
<dbReference type="InterPro" id="IPR036640">
    <property type="entry name" value="ABC1_TM_sf"/>
</dbReference>
<evidence type="ECO:0000256" key="9">
    <source>
        <dbReference type="ARBA" id="ARBA00023136"/>
    </source>
</evidence>
<dbReference type="SMART" id="SM00382">
    <property type="entry name" value="AAA"/>
    <property type="match status" value="2"/>
</dbReference>
<evidence type="ECO:0000313" key="15">
    <source>
        <dbReference type="Proteomes" id="UP001302745"/>
    </source>
</evidence>
<dbReference type="GO" id="GO:0005524">
    <property type="term" value="F:ATP binding"/>
    <property type="evidence" value="ECO:0007669"/>
    <property type="project" value="UniProtKB-KW"/>
</dbReference>
<dbReference type="CDD" id="cd18577">
    <property type="entry name" value="ABC_6TM_Pgp_ABCB1_D1_like"/>
    <property type="match status" value="1"/>
</dbReference>
<dbReference type="FunFam" id="3.40.50.300:FF:000913">
    <property type="entry name" value="ABC multidrug transporter SitT"/>
    <property type="match status" value="1"/>
</dbReference>
<evidence type="ECO:0000256" key="11">
    <source>
        <dbReference type="SAM" id="Phobius"/>
    </source>
</evidence>
<evidence type="ECO:0000256" key="2">
    <source>
        <dbReference type="ARBA" id="ARBA00007577"/>
    </source>
</evidence>
<dbReference type="FunFam" id="3.40.630.30:FF:000080">
    <property type="entry name" value="Siderophore biosynthesis acetylase AceI, putative"/>
    <property type="match status" value="1"/>
</dbReference>
<feature type="transmembrane region" description="Helical" evidence="11">
    <location>
        <begin position="1328"/>
        <end position="1351"/>
    </location>
</feature>
<dbReference type="PANTHER" id="PTHR43394:SF11">
    <property type="entry name" value="ATP-BINDING CASSETTE TRANSPORTER"/>
    <property type="match status" value="1"/>
</dbReference>
<organism evidence="14 15">
    <name type="scientific">Chaetomidium leptoderma</name>
    <dbReference type="NCBI Taxonomy" id="669021"/>
    <lineage>
        <taxon>Eukaryota</taxon>
        <taxon>Fungi</taxon>
        <taxon>Dikarya</taxon>
        <taxon>Ascomycota</taxon>
        <taxon>Pezizomycotina</taxon>
        <taxon>Sordariomycetes</taxon>
        <taxon>Sordariomycetidae</taxon>
        <taxon>Sordariales</taxon>
        <taxon>Chaetomiaceae</taxon>
        <taxon>Chaetomidium</taxon>
    </lineage>
</organism>
<dbReference type="InterPro" id="IPR017871">
    <property type="entry name" value="ABC_transporter-like_CS"/>
</dbReference>
<dbReference type="PANTHER" id="PTHR43394">
    <property type="entry name" value="ATP-DEPENDENT PERMEASE MDL1, MITOCHONDRIAL"/>
    <property type="match status" value="1"/>
</dbReference>
<evidence type="ECO:0000256" key="8">
    <source>
        <dbReference type="ARBA" id="ARBA00022989"/>
    </source>
</evidence>
<feature type="domain" description="ABC transmembrane type-1" evidence="13">
    <location>
        <begin position="479"/>
        <end position="785"/>
    </location>
</feature>
<dbReference type="Pfam" id="PF00664">
    <property type="entry name" value="ABC_membrane"/>
    <property type="match status" value="2"/>
</dbReference>
<feature type="region of interest" description="Disordered" evidence="10">
    <location>
        <begin position="1113"/>
        <end position="1163"/>
    </location>
</feature>
<dbReference type="Pfam" id="PF00005">
    <property type="entry name" value="ABC_tran"/>
    <property type="match status" value="2"/>
</dbReference>
<evidence type="ECO:0000259" key="13">
    <source>
        <dbReference type="PROSITE" id="PS50929"/>
    </source>
</evidence>
<evidence type="ECO:0000256" key="3">
    <source>
        <dbReference type="ARBA" id="ARBA00022448"/>
    </source>
</evidence>
<keyword evidence="3" id="KW-0813">Transport</keyword>
<accession>A0AAN6ZT15</accession>
<dbReference type="GO" id="GO:0019290">
    <property type="term" value="P:siderophore biosynthetic process"/>
    <property type="evidence" value="ECO:0007669"/>
    <property type="project" value="InterPro"/>
</dbReference>
<dbReference type="Pfam" id="PF13523">
    <property type="entry name" value="Acetyltransf_8"/>
    <property type="match status" value="1"/>
</dbReference>
<keyword evidence="8 11" id="KW-1133">Transmembrane helix</keyword>
<dbReference type="InterPro" id="IPR011527">
    <property type="entry name" value="ABC1_TM_dom"/>
</dbReference>
<proteinExistence type="inferred from homology"/>
<feature type="transmembrane region" description="Helical" evidence="11">
    <location>
        <begin position="612"/>
        <end position="631"/>
    </location>
</feature>
<feature type="transmembrane region" description="Helical" evidence="11">
    <location>
        <begin position="1183"/>
        <end position="1208"/>
    </location>
</feature>
<feature type="transmembrane region" description="Helical" evidence="11">
    <location>
        <begin position="537"/>
        <end position="561"/>
    </location>
</feature>
<feature type="transmembrane region" description="Helical" evidence="11">
    <location>
        <begin position="637"/>
        <end position="658"/>
    </location>
</feature>
<keyword evidence="5" id="KW-0677">Repeat</keyword>
<gene>
    <name evidence="14" type="ORF">C8A00DRAFT_45853</name>
</gene>
<dbReference type="PROSITE" id="PS00211">
    <property type="entry name" value="ABC_TRANSPORTER_1"/>
    <property type="match status" value="2"/>
</dbReference>
<keyword evidence="7" id="KW-0067">ATP-binding</keyword>
<feature type="domain" description="ABC transmembrane type-1" evidence="13">
    <location>
        <begin position="1187"/>
        <end position="1475"/>
    </location>
</feature>
<dbReference type="GO" id="GO:0016746">
    <property type="term" value="F:acyltransferase activity"/>
    <property type="evidence" value="ECO:0007669"/>
    <property type="project" value="InterPro"/>
</dbReference>
<evidence type="ECO:0000256" key="5">
    <source>
        <dbReference type="ARBA" id="ARBA00022737"/>
    </source>
</evidence>
<dbReference type="SMART" id="SM01006">
    <property type="entry name" value="AlcB"/>
    <property type="match status" value="1"/>
</dbReference>
<dbReference type="GO" id="GO:0016887">
    <property type="term" value="F:ATP hydrolysis activity"/>
    <property type="evidence" value="ECO:0007669"/>
    <property type="project" value="InterPro"/>
</dbReference>
<evidence type="ECO:0000313" key="14">
    <source>
        <dbReference type="EMBL" id="KAK4150830.1"/>
    </source>
</evidence>
<reference evidence="14" key="1">
    <citation type="journal article" date="2023" name="Mol. Phylogenet. Evol.">
        <title>Genome-scale phylogeny and comparative genomics of the fungal order Sordariales.</title>
        <authorList>
            <person name="Hensen N."/>
            <person name="Bonometti L."/>
            <person name="Westerberg I."/>
            <person name="Brannstrom I.O."/>
            <person name="Guillou S."/>
            <person name="Cros-Aarteil S."/>
            <person name="Calhoun S."/>
            <person name="Haridas S."/>
            <person name="Kuo A."/>
            <person name="Mondo S."/>
            <person name="Pangilinan J."/>
            <person name="Riley R."/>
            <person name="LaButti K."/>
            <person name="Andreopoulos B."/>
            <person name="Lipzen A."/>
            <person name="Chen C."/>
            <person name="Yan M."/>
            <person name="Daum C."/>
            <person name="Ng V."/>
            <person name="Clum A."/>
            <person name="Steindorff A."/>
            <person name="Ohm R.A."/>
            <person name="Martin F."/>
            <person name="Silar P."/>
            <person name="Natvig D.O."/>
            <person name="Lalanne C."/>
            <person name="Gautier V."/>
            <person name="Ament-Velasquez S.L."/>
            <person name="Kruys A."/>
            <person name="Hutchinson M.I."/>
            <person name="Powell A.J."/>
            <person name="Barry K."/>
            <person name="Miller A.N."/>
            <person name="Grigoriev I.V."/>
            <person name="Debuchy R."/>
            <person name="Gladieux P."/>
            <person name="Hiltunen Thoren M."/>
            <person name="Johannesson H."/>
        </authorList>
    </citation>
    <scope>NUCLEOTIDE SEQUENCE</scope>
    <source>
        <strain evidence="14">CBS 538.74</strain>
    </source>
</reference>
<name>A0AAN6ZT15_9PEZI</name>
<dbReference type="InterPro" id="IPR003439">
    <property type="entry name" value="ABC_transporter-like_ATP-bd"/>
</dbReference>
<dbReference type="InterPro" id="IPR016181">
    <property type="entry name" value="Acyl_CoA_acyltransferase"/>
</dbReference>
<dbReference type="PROSITE" id="PS50929">
    <property type="entry name" value="ABC_TM1F"/>
    <property type="match status" value="2"/>
</dbReference>
<reference evidence="14" key="2">
    <citation type="submission" date="2023-05" db="EMBL/GenBank/DDBJ databases">
        <authorList>
            <consortium name="Lawrence Berkeley National Laboratory"/>
            <person name="Steindorff A."/>
            <person name="Hensen N."/>
            <person name="Bonometti L."/>
            <person name="Westerberg I."/>
            <person name="Brannstrom I.O."/>
            <person name="Guillou S."/>
            <person name="Cros-Aarteil S."/>
            <person name="Calhoun S."/>
            <person name="Haridas S."/>
            <person name="Kuo A."/>
            <person name="Mondo S."/>
            <person name="Pangilinan J."/>
            <person name="Riley R."/>
            <person name="Labutti K."/>
            <person name="Andreopoulos B."/>
            <person name="Lipzen A."/>
            <person name="Chen C."/>
            <person name="Yanf M."/>
            <person name="Daum C."/>
            <person name="Ng V."/>
            <person name="Clum A."/>
            <person name="Ohm R."/>
            <person name="Martin F."/>
            <person name="Silar P."/>
            <person name="Natvig D."/>
            <person name="Lalanne C."/>
            <person name="Gautier V."/>
            <person name="Ament-Velasquez S.L."/>
            <person name="Kruys A."/>
            <person name="Hutchinson M.I."/>
            <person name="Powell A.J."/>
            <person name="Barry K."/>
            <person name="Miller A.N."/>
            <person name="Grigoriev I.V."/>
            <person name="Debuchy R."/>
            <person name="Gladieux P."/>
            <person name="Thoren M.H."/>
            <person name="Johannesson H."/>
        </authorList>
    </citation>
    <scope>NUCLEOTIDE SEQUENCE</scope>
    <source>
        <strain evidence="14">CBS 538.74</strain>
    </source>
</reference>
<feature type="transmembrane region" description="Helical" evidence="11">
    <location>
        <begin position="1299"/>
        <end position="1322"/>
    </location>
</feature>
<comment type="subcellular location">
    <subcellularLocation>
        <location evidence="1">Membrane</location>
        <topology evidence="1">Multi-pass membrane protein</topology>
    </subcellularLocation>
</comment>
<comment type="similarity">
    <text evidence="2">Belongs to the ABC transporter superfamily. ABCB family. Multidrug resistance exporter (TC 3.A.1.201) subfamily.</text>
</comment>
<dbReference type="PROSITE" id="PS50893">
    <property type="entry name" value="ABC_TRANSPORTER_2"/>
    <property type="match status" value="2"/>
</dbReference>
<keyword evidence="9 11" id="KW-0472">Membrane</keyword>
<feature type="domain" description="ABC transporter" evidence="12">
    <location>
        <begin position="823"/>
        <end position="1102"/>
    </location>
</feature>
<feature type="transmembrane region" description="Helical" evidence="11">
    <location>
        <begin position="475"/>
        <end position="499"/>
    </location>
</feature>
<evidence type="ECO:0000259" key="12">
    <source>
        <dbReference type="PROSITE" id="PS50893"/>
    </source>
</evidence>
<dbReference type="Gene3D" id="3.40.50.300">
    <property type="entry name" value="P-loop containing nucleotide triphosphate hydrolases"/>
    <property type="match status" value="2"/>
</dbReference>
<evidence type="ECO:0000256" key="10">
    <source>
        <dbReference type="SAM" id="MobiDB-lite"/>
    </source>
</evidence>
<protein>
    <submittedName>
        <fullName evidence="14">Mating factor A secretion protein STE6-like protein</fullName>
    </submittedName>
</protein>
<dbReference type="FunFam" id="1.20.1560.10:FF:000057">
    <property type="entry name" value="ABC multidrug transporter SitT"/>
    <property type="match status" value="2"/>
</dbReference>
<feature type="transmembrane region" description="Helical" evidence="11">
    <location>
        <begin position="762"/>
        <end position="790"/>
    </location>
</feature>
<feature type="transmembrane region" description="Helical" evidence="11">
    <location>
        <begin position="714"/>
        <end position="731"/>
    </location>
</feature>
<evidence type="ECO:0000256" key="4">
    <source>
        <dbReference type="ARBA" id="ARBA00022692"/>
    </source>
</evidence>
<feature type="transmembrane region" description="Helical" evidence="11">
    <location>
        <begin position="1447"/>
        <end position="1470"/>
    </location>
</feature>
<dbReference type="InterPro" id="IPR003593">
    <property type="entry name" value="AAA+_ATPase"/>
</dbReference>
<dbReference type="GO" id="GO:0015421">
    <property type="term" value="F:ABC-type oligopeptide transporter activity"/>
    <property type="evidence" value="ECO:0007669"/>
    <property type="project" value="TreeGrafter"/>
</dbReference>